<protein>
    <submittedName>
        <fullName evidence="10">Methyl-accepting chemotaxis protein</fullName>
    </submittedName>
</protein>
<evidence type="ECO:0000256" key="3">
    <source>
        <dbReference type="ARBA" id="ARBA00023136"/>
    </source>
</evidence>
<keyword evidence="7" id="KW-1133">Transmembrane helix</keyword>
<name>A0ABS4RHY2_9BACI</name>
<evidence type="ECO:0000259" key="8">
    <source>
        <dbReference type="PROSITE" id="PS50111"/>
    </source>
</evidence>
<evidence type="ECO:0000256" key="4">
    <source>
        <dbReference type="ARBA" id="ARBA00023224"/>
    </source>
</evidence>
<dbReference type="InterPro" id="IPR004089">
    <property type="entry name" value="MCPsignal_dom"/>
</dbReference>
<keyword evidence="2" id="KW-1003">Cell membrane</keyword>
<evidence type="ECO:0000256" key="6">
    <source>
        <dbReference type="PROSITE-ProRule" id="PRU00284"/>
    </source>
</evidence>
<keyword evidence="11" id="KW-1185">Reference proteome</keyword>
<dbReference type="CDD" id="cd11386">
    <property type="entry name" value="MCP_signal"/>
    <property type="match status" value="1"/>
</dbReference>
<dbReference type="InterPro" id="IPR024478">
    <property type="entry name" value="HlyB_4HB_MCP"/>
</dbReference>
<dbReference type="SUPFAM" id="SSF58104">
    <property type="entry name" value="Methyl-accepting chemotaxis protein (MCP) signaling domain"/>
    <property type="match status" value="1"/>
</dbReference>
<reference evidence="10 11" key="1">
    <citation type="submission" date="2021-03" db="EMBL/GenBank/DDBJ databases">
        <title>Genomic Encyclopedia of Type Strains, Phase IV (KMG-IV): sequencing the most valuable type-strain genomes for metagenomic binning, comparative biology and taxonomic classification.</title>
        <authorList>
            <person name="Goeker M."/>
        </authorList>
    </citation>
    <scope>NUCLEOTIDE SEQUENCE [LARGE SCALE GENOMIC DNA]</scope>
    <source>
        <strain evidence="10 11">DSM 26675</strain>
    </source>
</reference>
<dbReference type="InterPro" id="IPR003660">
    <property type="entry name" value="HAMP_dom"/>
</dbReference>
<dbReference type="EMBL" id="JAGIKZ010000019">
    <property type="protein sequence ID" value="MBP2242363.1"/>
    <property type="molecule type" value="Genomic_DNA"/>
</dbReference>
<evidence type="ECO:0000256" key="1">
    <source>
        <dbReference type="ARBA" id="ARBA00004236"/>
    </source>
</evidence>
<accession>A0ABS4RHY2</accession>
<dbReference type="Pfam" id="PF00672">
    <property type="entry name" value="HAMP"/>
    <property type="match status" value="1"/>
</dbReference>
<dbReference type="PROSITE" id="PS50111">
    <property type="entry name" value="CHEMOTAXIS_TRANSDUC_2"/>
    <property type="match status" value="1"/>
</dbReference>
<sequence>MKMTIGKKLFGGFFAVLAILAVIVGVAYYQISNVDDTYTNLIDDRVAKMLEIRELDVVIKQEQVGLRGYLIVGDATALDTFSNAREQYRKRSDELFKSLTNQTNKDLLKEVDAIENEYFQFAQKAILLKQQNKIDEYTRLIDKDGRKLVGQFDDKIEKLAAYQSTALAEGDQGATAKVESIKTLILTLGILSLVIGVMISIFLGRIISKPVVNISGMAKRISEGDLTVDEVKVKNKDEIGELAHSFNQMSHNLRELIHQVGLNAEQVAASSEQLTASAEQTTHATEQITETMQDVADGVNKQVHSVEETSQTINEMAIGIQQIAQNAQNVSSTAIDATERASEGGQILEKATGQMNSINETVNGLSIVIKGLGERSKEIDQIIEVITGIAAQTNLLALNAAIEAARAGENGRGFAVVADEVRKLAEQSAHSAQQISQLISSIQEETNKAVDSIEETTNEVVSGIGIVNTAGESFKHIERTIIEVTTQIQEVSSAVQQMAAGSEQMSHSMQTITDVSAATSSGTQGVSASIEEQLASMEEITSSADALSNMAEELQKLVGRFKI</sequence>
<dbReference type="PANTHER" id="PTHR32089">
    <property type="entry name" value="METHYL-ACCEPTING CHEMOTAXIS PROTEIN MCPB"/>
    <property type="match status" value="1"/>
</dbReference>
<dbReference type="SMART" id="SM00304">
    <property type="entry name" value="HAMP"/>
    <property type="match status" value="1"/>
</dbReference>
<comment type="caution">
    <text evidence="10">The sequence shown here is derived from an EMBL/GenBank/DDBJ whole genome shotgun (WGS) entry which is preliminary data.</text>
</comment>
<comment type="subcellular location">
    <subcellularLocation>
        <location evidence="1">Cell membrane</location>
    </subcellularLocation>
</comment>
<dbReference type="Gene3D" id="6.10.340.10">
    <property type="match status" value="1"/>
</dbReference>
<dbReference type="CDD" id="cd06225">
    <property type="entry name" value="HAMP"/>
    <property type="match status" value="1"/>
</dbReference>
<evidence type="ECO:0000313" key="10">
    <source>
        <dbReference type="EMBL" id="MBP2242363.1"/>
    </source>
</evidence>
<dbReference type="Gene3D" id="1.10.287.950">
    <property type="entry name" value="Methyl-accepting chemotaxis protein"/>
    <property type="match status" value="1"/>
</dbReference>
<organism evidence="10 11">
    <name type="scientific">Cytobacillus eiseniae</name>
    <dbReference type="NCBI Taxonomy" id="762947"/>
    <lineage>
        <taxon>Bacteria</taxon>
        <taxon>Bacillati</taxon>
        <taxon>Bacillota</taxon>
        <taxon>Bacilli</taxon>
        <taxon>Bacillales</taxon>
        <taxon>Bacillaceae</taxon>
        <taxon>Cytobacillus</taxon>
    </lineage>
</organism>
<dbReference type="PANTHER" id="PTHR32089:SF112">
    <property type="entry name" value="LYSOZYME-LIKE PROTEIN-RELATED"/>
    <property type="match status" value="1"/>
</dbReference>
<evidence type="ECO:0000256" key="2">
    <source>
        <dbReference type="ARBA" id="ARBA00022475"/>
    </source>
</evidence>
<keyword evidence="7" id="KW-0812">Transmembrane</keyword>
<gene>
    <name evidence="10" type="ORF">J2Z40_002937</name>
</gene>
<dbReference type="Pfam" id="PF12729">
    <property type="entry name" value="4HB_MCP_1"/>
    <property type="match status" value="1"/>
</dbReference>
<dbReference type="RefSeq" id="WP_066398104.1">
    <property type="nucleotide sequence ID" value="NZ_JAGIKZ010000019.1"/>
</dbReference>
<evidence type="ECO:0000256" key="5">
    <source>
        <dbReference type="ARBA" id="ARBA00029447"/>
    </source>
</evidence>
<dbReference type="Proteomes" id="UP001519293">
    <property type="component" value="Unassembled WGS sequence"/>
</dbReference>
<feature type="transmembrane region" description="Helical" evidence="7">
    <location>
        <begin position="184"/>
        <end position="207"/>
    </location>
</feature>
<keyword evidence="4 6" id="KW-0807">Transducer</keyword>
<feature type="domain" description="Methyl-accepting transducer" evidence="8">
    <location>
        <begin position="277"/>
        <end position="513"/>
    </location>
</feature>
<evidence type="ECO:0000256" key="7">
    <source>
        <dbReference type="SAM" id="Phobius"/>
    </source>
</evidence>
<keyword evidence="3 7" id="KW-0472">Membrane</keyword>
<proteinExistence type="inferred from homology"/>
<feature type="domain" description="HAMP" evidence="9">
    <location>
        <begin position="205"/>
        <end position="258"/>
    </location>
</feature>
<dbReference type="Pfam" id="PF00015">
    <property type="entry name" value="MCPsignal"/>
    <property type="match status" value="1"/>
</dbReference>
<dbReference type="PROSITE" id="PS50885">
    <property type="entry name" value="HAMP"/>
    <property type="match status" value="1"/>
</dbReference>
<evidence type="ECO:0000259" key="9">
    <source>
        <dbReference type="PROSITE" id="PS50885"/>
    </source>
</evidence>
<evidence type="ECO:0000313" key="11">
    <source>
        <dbReference type="Proteomes" id="UP001519293"/>
    </source>
</evidence>
<dbReference type="SMART" id="SM00283">
    <property type="entry name" value="MA"/>
    <property type="match status" value="1"/>
</dbReference>
<comment type="similarity">
    <text evidence="5">Belongs to the methyl-accepting chemotaxis (MCP) protein family.</text>
</comment>